<protein>
    <recommendedName>
        <fullName evidence="3">F-box domain-containing protein</fullName>
    </recommendedName>
</protein>
<name>A0A369KGP1_HYPMA</name>
<dbReference type="AlphaFoldDB" id="A0A369KGP1"/>
<comment type="caution">
    <text evidence="1">The sequence shown here is derived from an EMBL/GenBank/DDBJ whole genome shotgun (WGS) entry which is preliminary data.</text>
</comment>
<evidence type="ECO:0000313" key="2">
    <source>
        <dbReference type="Proteomes" id="UP000076154"/>
    </source>
</evidence>
<evidence type="ECO:0000313" key="1">
    <source>
        <dbReference type="EMBL" id="RDB30086.1"/>
    </source>
</evidence>
<gene>
    <name evidence="1" type="ORF">Hypma_013907</name>
</gene>
<organism evidence="1 2">
    <name type="scientific">Hypsizygus marmoreus</name>
    <name type="common">White beech mushroom</name>
    <name type="synonym">Agaricus marmoreus</name>
    <dbReference type="NCBI Taxonomy" id="39966"/>
    <lineage>
        <taxon>Eukaryota</taxon>
        <taxon>Fungi</taxon>
        <taxon>Dikarya</taxon>
        <taxon>Basidiomycota</taxon>
        <taxon>Agaricomycotina</taxon>
        <taxon>Agaricomycetes</taxon>
        <taxon>Agaricomycetidae</taxon>
        <taxon>Agaricales</taxon>
        <taxon>Tricholomatineae</taxon>
        <taxon>Lyophyllaceae</taxon>
        <taxon>Hypsizygus</taxon>
    </lineage>
</organism>
<sequence>MVEPIPDARTGDDEWPFPTFLSELLDIIIVQIDMIENESFNACSLVSRDWLQMSRSHSSTFSRVKLTEDNSASFLSVLQSPFCSVNGRVTRVEFSDFNGNDLCFLEQEFLRNARDALIAAFGSTLTSLEMMGLRFATFGDTMQFICCFRSLEISNPLVIWPWEYDTLPDESVSLPPRLRTLKVIVSLLSQSVID</sequence>
<accession>A0A369KGP1</accession>
<proteinExistence type="predicted"/>
<dbReference type="EMBL" id="LUEZ02000009">
    <property type="protein sequence ID" value="RDB30086.1"/>
    <property type="molecule type" value="Genomic_DNA"/>
</dbReference>
<reference evidence="1" key="1">
    <citation type="submission" date="2018-04" db="EMBL/GenBank/DDBJ databases">
        <title>Whole genome sequencing of Hypsizygus marmoreus.</title>
        <authorList>
            <person name="Choi I.-G."/>
            <person name="Min B."/>
            <person name="Kim J.-G."/>
            <person name="Kim S."/>
            <person name="Oh Y.-L."/>
            <person name="Kong W.-S."/>
            <person name="Park H."/>
            <person name="Jeong J."/>
            <person name="Song E.-S."/>
        </authorList>
    </citation>
    <scope>NUCLEOTIDE SEQUENCE [LARGE SCALE GENOMIC DNA]</scope>
    <source>
        <strain evidence="1">51987-8</strain>
    </source>
</reference>
<dbReference type="InParanoid" id="A0A369KGP1"/>
<dbReference type="Proteomes" id="UP000076154">
    <property type="component" value="Unassembled WGS sequence"/>
</dbReference>
<dbReference type="OrthoDB" id="2788229at2759"/>
<evidence type="ECO:0008006" key="3">
    <source>
        <dbReference type="Google" id="ProtNLM"/>
    </source>
</evidence>
<keyword evidence="2" id="KW-1185">Reference proteome</keyword>